<reference evidence="3" key="3">
    <citation type="submission" date="2015-04" db="UniProtKB">
        <authorList>
            <consortium name="EnsemblPlants"/>
        </authorList>
    </citation>
    <scope>IDENTIFICATION</scope>
    <source>
        <strain evidence="3">cv. Jemalong A17</strain>
    </source>
</reference>
<sequence>MHQRIDKVENAGDDPGDRKPRVVDSIKVEAPAKVEASVKVAASSVNYDVWKLRDNEVDTTHLFLTRDTWKDKDEFLGWVRRQANRAGFTIIIRRSCEGHLLAGMEDGKKIVHDLTDSSVKPKTILTNLKKKRKESMTNIKKASAVTTTSWMDFILPKC</sequence>
<evidence type="ECO:0000313" key="3">
    <source>
        <dbReference type="EnsemblPlants" id="KEH27055"/>
    </source>
</evidence>
<evidence type="ECO:0000313" key="4">
    <source>
        <dbReference type="Proteomes" id="UP000002051"/>
    </source>
</evidence>
<dbReference type="AlphaFoldDB" id="A0A072UMG4"/>
<evidence type="ECO:0000313" key="2">
    <source>
        <dbReference type="EMBL" id="KEH27055.1"/>
    </source>
</evidence>
<reference evidence="2 4" key="1">
    <citation type="journal article" date="2011" name="Nature">
        <title>The Medicago genome provides insight into the evolution of rhizobial symbioses.</title>
        <authorList>
            <person name="Young N.D."/>
            <person name="Debelle F."/>
            <person name="Oldroyd G.E."/>
            <person name="Geurts R."/>
            <person name="Cannon S.B."/>
            <person name="Udvardi M.K."/>
            <person name="Benedito V.A."/>
            <person name="Mayer K.F."/>
            <person name="Gouzy J."/>
            <person name="Schoof H."/>
            <person name="Van de Peer Y."/>
            <person name="Proost S."/>
            <person name="Cook D.R."/>
            <person name="Meyers B.C."/>
            <person name="Spannagl M."/>
            <person name="Cheung F."/>
            <person name="De Mita S."/>
            <person name="Krishnakumar V."/>
            <person name="Gundlach H."/>
            <person name="Zhou S."/>
            <person name="Mudge J."/>
            <person name="Bharti A.K."/>
            <person name="Murray J.D."/>
            <person name="Naoumkina M.A."/>
            <person name="Rosen B."/>
            <person name="Silverstein K.A."/>
            <person name="Tang H."/>
            <person name="Rombauts S."/>
            <person name="Zhao P.X."/>
            <person name="Zhou P."/>
            <person name="Barbe V."/>
            <person name="Bardou P."/>
            <person name="Bechner M."/>
            <person name="Bellec A."/>
            <person name="Berger A."/>
            <person name="Berges H."/>
            <person name="Bidwell S."/>
            <person name="Bisseling T."/>
            <person name="Choisne N."/>
            <person name="Couloux A."/>
            <person name="Denny R."/>
            <person name="Deshpande S."/>
            <person name="Dai X."/>
            <person name="Doyle J.J."/>
            <person name="Dudez A.M."/>
            <person name="Farmer A.D."/>
            <person name="Fouteau S."/>
            <person name="Franken C."/>
            <person name="Gibelin C."/>
            <person name="Gish J."/>
            <person name="Goldstein S."/>
            <person name="Gonzalez A.J."/>
            <person name="Green P.J."/>
            <person name="Hallab A."/>
            <person name="Hartog M."/>
            <person name="Hua A."/>
            <person name="Humphray S.J."/>
            <person name="Jeong D.H."/>
            <person name="Jing Y."/>
            <person name="Jocker A."/>
            <person name="Kenton S.M."/>
            <person name="Kim D.J."/>
            <person name="Klee K."/>
            <person name="Lai H."/>
            <person name="Lang C."/>
            <person name="Lin S."/>
            <person name="Macmil S.L."/>
            <person name="Magdelenat G."/>
            <person name="Matthews L."/>
            <person name="McCorrison J."/>
            <person name="Monaghan E.L."/>
            <person name="Mun J.H."/>
            <person name="Najar F.Z."/>
            <person name="Nicholson C."/>
            <person name="Noirot C."/>
            <person name="O'Bleness M."/>
            <person name="Paule C.R."/>
            <person name="Poulain J."/>
            <person name="Prion F."/>
            <person name="Qin B."/>
            <person name="Qu C."/>
            <person name="Retzel E.F."/>
            <person name="Riddle C."/>
            <person name="Sallet E."/>
            <person name="Samain S."/>
            <person name="Samson N."/>
            <person name="Sanders I."/>
            <person name="Saurat O."/>
            <person name="Scarpelli C."/>
            <person name="Schiex T."/>
            <person name="Segurens B."/>
            <person name="Severin A.J."/>
            <person name="Sherrier D.J."/>
            <person name="Shi R."/>
            <person name="Sims S."/>
            <person name="Singer S.R."/>
            <person name="Sinharoy S."/>
            <person name="Sterck L."/>
            <person name="Viollet A."/>
            <person name="Wang B.B."/>
            <person name="Wang K."/>
            <person name="Wang M."/>
            <person name="Wang X."/>
            <person name="Warfsmann J."/>
            <person name="Weissenbach J."/>
            <person name="White D.D."/>
            <person name="White J.D."/>
            <person name="Wiley G.B."/>
            <person name="Wincker P."/>
            <person name="Xing Y."/>
            <person name="Yang L."/>
            <person name="Yao Z."/>
            <person name="Ying F."/>
            <person name="Zhai J."/>
            <person name="Zhou L."/>
            <person name="Zuber A."/>
            <person name="Denarie J."/>
            <person name="Dixon R.A."/>
            <person name="May G.D."/>
            <person name="Schwartz D.C."/>
            <person name="Rogers J."/>
            <person name="Quetier F."/>
            <person name="Town C.D."/>
            <person name="Roe B.A."/>
        </authorList>
    </citation>
    <scope>NUCLEOTIDE SEQUENCE [LARGE SCALE GENOMIC DNA]</scope>
    <source>
        <strain evidence="2">A17</strain>
        <strain evidence="3 4">cv. Jemalong A17</strain>
    </source>
</reference>
<reference evidence="2 4" key="2">
    <citation type="journal article" date="2014" name="BMC Genomics">
        <title>An improved genome release (version Mt4.0) for the model legume Medicago truncatula.</title>
        <authorList>
            <person name="Tang H."/>
            <person name="Krishnakumar V."/>
            <person name="Bidwell S."/>
            <person name="Rosen B."/>
            <person name="Chan A."/>
            <person name="Zhou S."/>
            <person name="Gentzbittel L."/>
            <person name="Childs K.L."/>
            <person name="Yandell M."/>
            <person name="Gundlach H."/>
            <person name="Mayer K.F."/>
            <person name="Schwartz D.C."/>
            <person name="Town C.D."/>
        </authorList>
    </citation>
    <scope>GENOME REANNOTATION</scope>
    <source>
        <strain evidence="2">A17</strain>
        <strain evidence="3 4">cv. Jemalong A17</strain>
    </source>
</reference>
<evidence type="ECO:0000256" key="1">
    <source>
        <dbReference type="SAM" id="MobiDB-lite"/>
    </source>
</evidence>
<name>A0A072UMG4_MEDTR</name>
<proteinExistence type="predicted"/>
<keyword evidence="4" id="KW-1185">Reference proteome</keyword>
<dbReference type="EMBL" id="CM001222">
    <property type="protein sequence ID" value="KEH27055.1"/>
    <property type="molecule type" value="Genomic_DNA"/>
</dbReference>
<dbReference type="EnsemblPlants" id="KEH27055">
    <property type="protein sequence ID" value="KEH27055"/>
    <property type="gene ID" value="MTR_6g084740"/>
</dbReference>
<feature type="region of interest" description="Disordered" evidence="1">
    <location>
        <begin position="1"/>
        <end position="21"/>
    </location>
</feature>
<dbReference type="HOGENOM" id="CLU_069925_0_0_1"/>
<organism evidence="2 4">
    <name type="scientific">Medicago truncatula</name>
    <name type="common">Barrel medic</name>
    <name type="synonym">Medicago tribuloides</name>
    <dbReference type="NCBI Taxonomy" id="3880"/>
    <lineage>
        <taxon>Eukaryota</taxon>
        <taxon>Viridiplantae</taxon>
        <taxon>Streptophyta</taxon>
        <taxon>Embryophyta</taxon>
        <taxon>Tracheophyta</taxon>
        <taxon>Spermatophyta</taxon>
        <taxon>Magnoliopsida</taxon>
        <taxon>eudicotyledons</taxon>
        <taxon>Gunneridae</taxon>
        <taxon>Pentapetalae</taxon>
        <taxon>rosids</taxon>
        <taxon>fabids</taxon>
        <taxon>Fabales</taxon>
        <taxon>Fabaceae</taxon>
        <taxon>Papilionoideae</taxon>
        <taxon>50 kb inversion clade</taxon>
        <taxon>NPAAA clade</taxon>
        <taxon>Hologalegina</taxon>
        <taxon>IRL clade</taxon>
        <taxon>Trifolieae</taxon>
        <taxon>Medicago</taxon>
    </lineage>
</organism>
<gene>
    <name evidence="2" type="ordered locus">MTR_6g084740</name>
</gene>
<protein>
    <submittedName>
        <fullName evidence="2 3">Uncharacterized protein</fullName>
    </submittedName>
</protein>
<accession>A0A072UMG4</accession>
<dbReference type="Proteomes" id="UP000002051">
    <property type="component" value="Chromosome 6"/>
</dbReference>